<dbReference type="InterPro" id="IPR002401">
    <property type="entry name" value="Cyt_P450_E_grp-I"/>
</dbReference>
<dbReference type="GO" id="GO:0004497">
    <property type="term" value="F:monooxygenase activity"/>
    <property type="evidence" value="ECO:0007669"/>
    <property type="project" value="UniProtKB-KW"/>
</dbReference>
<evidence type="ECO:0000256" key="13">
    <source>
        <dbReference type="PIRSR" id="PIRSR602401-1"/>
    </source>
</evidence>
<evidence type="ECO:0000256" key="6">
    <source>
        <dbReference type="ARBA" id="ARBA00022692"/>
    </source>
</evidence>
<keyword evidence="8" id="KW-1133">Transmembrane helix</keyword>
<proteinExistence type="inferred from homology"/>
<dbReference type="InterPro" id="IPR036396">
    <property type="entry name" value="Cyt_P450_sf"/>
</dbReference>
<reference evidence="15 16" key="1">
    <citation type="submission" date="2016-07" db="EMBL/GenBank/DDBJ databases">
        <title>Draft genome of the white-rot fungus Obba rivulosa 3A-2.</title>
        <authorList>
            <consortium name="DOE Joint Genome Institute"/>
            <person name="Miettinen O."/>
            <person name="Riley R."/>
            <person name="Acob R."/>
            <person name="Barry K."/>
            <person name="Cullen D."/>
            <person name="De Vries R."/>
            <person name="Hainaut M."/>
            <person name="Hatakka A."/>
            <person name="Henrissat B."/>
            <person name="Hilden K."/>
            <person name="Kuo R."/>
            <person name="Labutti K."/>
            <person name="Lipzen A."/>
            <person name="Makela M.R."/>
            <person name="Sandor L."/>
            <person name="Spatafora J.W."/>
            <person name="Grigoriev I.V."/>
            <person name="Hibbett D.S."/>
        </authorList>
    </citation>
    <scope>NUCLEOTIDE SEQUENCE [LARGE SCALE GENOMIC DNA]</scope>
    <source>
        <strain evidence="15 16">3A-2</strain>
    </source>
</reference>
<dbReference type="GO" id="GO:0005506">
    <property type="term" value="F:iron ion binding"/>
    <property type="evidence" value="ECO:0007669"/>
    <property type="project" value="InterPro"/>
</dbReference>
<evidence type="ECO:0000256" key="7">
    <source>
        <dbReference type="ARBA" id="ARBA00022723"/>
    </source>
</evidence>
<evidence type="ECO:0000256" key="4">
    <source>
        <dbReference type="ARBA" id="ARBA00010617"/>
    </source>
</evidence>
<keyword evidence="9 14" id="KW-0560">Oxidoreductase</keyword>
<evidence type="ECO:0000256" key="14">
    <source>
        <dbReference type="RuleBase" id="RU000461"/>
    </source>
</evidence>
<dbReference type="AlphaFoldDB" id="A0A8E2DUE5"/>
<evidence type="ECO:0000256" key="12">
    <source>
        <dbReference type="ARBA" id="ARBA00023136"/>
    </source>
</evidence>
<dbReference type="InterPro" id="IPR001128">
    <property type="entry name" value="Cyt_P450"/>
</dbReference>
<dbReference type="GO" id="GO:0016020">
    <property type="term" value="C:membrane"/>
    <property type="evidence" value="ECO:0007669"/>
    <property type="project" value="UniProtKB-SubCell"/>
</dbReference>
<evidence type="ECO:0000256" key="9">
    <source>
        <dbReference type="ARBA" id="ARBA00023002"/>
    </source>
</evidence>
<protein>
    <submittedName>
        <fullName evidence="15">Cytochrome P450</fullName>
    </submittedName>
</protein>
<dbReference type="OrthoDB" id="2789670at2759"/>
<evidence type="ECO:0000256" key="2">
    <source>
        <dbReference type="ARBA" id="ARBA00004167"/>
    </source>
</evidence>
<feature type="binding site" description="axial binding residue" evidence="13">
    <location>
        <position position="436"/>
    </location>
    <ligand>
        <name>heme</name>
        <dbReference type="ChEBI" id="CHEBI:30413"/>
    </ligand>
    <ligandPart>
        <name>Fe</name>
        <dbReference type="ChEBI" id="CHEBI:18248"/>
    </ligandPart>
</feature>
<dbReference type="InterPro" id="IPR017972">
    <property type="entry name" value="Cyt_P450_CS"/>
</dbReference>
<evidence type="ECO:0000256" key="1">
    <source>
        <dbReference type="ARBA" id="ARBA00001971"/>
    </source>
</evidence>
<dbReference type="SUPFAM" id="SSF48264">
    <property type="entry name" value="Cytochrome P450"/>
    <property type="match status" value="1"/>
</dbReference>
<dbReference type="GO" id="GO:0016705">
    <property type="term" value="F:oxidoreductase activity, acting on paired donors, with incorporation or reduction of molecular oxygen"/>
    <property type="evidence" value="ECO:0007669"/>
    <property type="project" value="InterPro"/>
</dbReference>
<keyword evidence="5 13" id="KW-0349">Heme</keyword>
<evidence type="ECO:0000256" key="11">
    <source>
        <dbReference type="ARBA" id="ARBA00023033"/>
    </source>
</evidence>
<comment type="cofactor">
    <cofactor evidence="1 13">
        <name>heme</name>
        <dbReference type="ChEBI" id="CHEBI:30413"/>
    </cofactor>
</comment>
<keyword evidence="6" id="KW-0812">Transmembrane</keyword>
<keyword evidence="10 13" id="KW-0408">Iron</keyword>
<evidence type="ECO:0000313" key="15">
    <source>
        <dbReference type="EMBL" id="OCH95985.1"/>
    </source>
</evidence>
<dbReference type="Proteomes" id="UP000250043">
    <property type="component" value="Unassembled WGS sequence"/>
</dbReference>
<evidence type="ECO:0000256" key="3">
    <source>
        <dbReference type="ARBA" id="ARBA00005179"/>
    </source>
</evidence>
<evidence type="ECO:0000313" key="16">
    <source>
        <dbReference type="Proteomes" id="UP000250043"/>
    </source>
</evidence>
<dbReference type="Gene3D" id="1.10.630.10">
    <property type="entry name" value="Cytochrome P450"/>
    <property type="match status" value="1"/>
</dbReference>
<accession>A0A8E2DUE5</accession>
<evidence type="ECO:0000256" key="8">
    <source>
        <dbReference type="ARBA" id="ARBA00022989"/>
    </source>
</evidence>
<dbReference type="PROSITE" id="PS00086">
    <property type="entry name" value="CYTOCHROME_P450"/>
    <property type="match status" value="1"/>
</dbReference>
<dbReference type="GO" id="GO:0020037">
    <property type="term" value="F:heme binding"/>
    <property type="evidence" value="ECO:0007669"/>
    <property type="project" value="InterPro"/>
</dbReference>
<comment type="subcellular location">
    <subcellularLocation>
        <location evidence="2">Membrane</location>
        <topology evidence="2">Single-pass membrane protein</topology>
    </subcellularLocation>
</comment>
<gene>
    <name evidence="15" type="ORF">OBBRIDRAFT_830580</name>
</gene>
<dbReference type="PANTHER" id="PTHR46300">
    <property type="entry name" value="P450, PUTATIVE (EUROFUNG)-RELATED-RELATED"/>
    <property type="match status" value="1"/>
</dbReference>
<dbReference type="InterPro" id="IPR050364">
    <property type="entry name" value="Cytochrome_P450_fung"/>
</dbReference>
<comment type="similarity">
    <text evidence="4 14">Belongs to the cytochrome P450 family.</text>
</comment>
<evidence type="ECO:0000256" key="10">
    <source>
        <dbReference type="ARBA" id="ARBA00023004"/>
    </source>
</evidence>
<keyword evidence="7 13" id="KW-0479">Metal-binding</keyword>
<dbReference type="EMBL" id="KV722333">
    <property type="protein sequence ID" value="OCH95985.1"/>
    <property type="molecule type" value="Genomic_DNA"/>
</dbReference>
<dbReference type="PANTHER" id="PTHR46300:SF7">
    <property type="entry name" value="P450, PUTATIVE (EUROFUNG)-RELATED"/>
    <property type="match status" value="1"/>
</dbReference>
<keyword evidence="12" id="KW-0472">Membrane</keyword>
<dbReference type="PRINTS" id="PR00463">
    <property type="entry name" value="EP450I"/>
</dbReference>
<name>A0A8E2DUE5_9APHY</name>
<keyword evidence="16" id="KW-1185">Reference proteome</keyword>
<dbReference type="CDD" id="cd11065">
    <property type="entry name" value="CYP64-like"/>
    <property type="match status" value="1"/>
</dbReference>
<dbReference type="Pfam" id="PF00067">
    <property type="entry name" value="p450"/>
    <property type="match status" value="1"/>
</dbReference>
<comment type="pathway">
    <text evidence="3">Secondary metabolite biosynthesis.</text>
</comment>
<keyword evidence="11 14" id="KW-0503">Monooxygenase</keyword>
<evidence type="ECO:0000256" key="5">
    <source>
        <dbReference type="ARBA" id="ARBA00022617"/>
    </source>
</evidence>
<sequence>MPTTLTIVDIGLILVGVFLLQRAFGRKRSGPLPPGPKGLPIIGNVLDMPTGHEWETFATWGERWGDIVSVNLLGQTMVILNSPKLALEMLDKKSAIYSDRPTLTMGGELAGWDRTLVLLRYGTVFRETRRLFSQLIGSRKHVERFHSLFEAETRKFLYRLMRHPDDVGKQVRKTAGSIILMMSHGYKVQEEEDVIVNTVDEAVDQFSKATAPGAFLVDVFPILKYVPSWMPGTEWKKKAAAWRAKIDEMCDLPYNLAKDQMAAGTAKHSFVTSALEEGVTPERERIVKNAASSLYSGGADTTVSAICSFFLAMTCFPEAQQKAQEEIDAVIGPDRLPTLADRDRLPYVNALCMEVLRWNPVVPLGVPHRLCEDDVQSGCFIPKDAIVIANVWKFLHDRQLYTDPYEFNPDRFIAQPGRDAEQDPREFAFGFGRRICPGLHLADASIFLSCAMSLAAFKISKVVEDGKVIEPAIEYTSGTISHPAPFRCSIKPRSEKAEALILHEYADLE</sequence>
<organism evidence="15 16">
    <name type="scientific">Obba rivulosa</name>
    <dbReference type="NCBI Taxonomy" id="1052685"/>
    <lineage>
        <taxon>Eukaryota</taxon>
        <taxon>Fungi</taxon>
        <taxon>Dikarya</taxon>
        <taxon>Basidiomycota</taxon>
        <taxon>Agaricomycotina</taxon>
        <taxon>Agaricomycetes</taxon>
        <taxon>Polyporales</taxon>
        <taxon>Gelatoporiaceae</taxon>
        <taxon>Obba</taxon>
    </lineage>
</organism>